<sequence length="83" mass="10334">QEFNRFHNWDQQRLLDYQENRNTLVDEPNDDDQQQLHQIEMLERYDIERQRRAERNDNWDQTRLNEYLRITTPPQSPDTSSND</sequence>
<evidence type="ECO:0000256" key="1">
    <source>
        <dbReference type="SAM" id="MobiDB-lite"/>
    </source>
</evidence>
<accession>A0A816F7V2</accession>
<dbReference type="Proteomes" id="UP000681720">
    <property type="component" value="Unassembled WGS sequence"/>
</dbReference>
<proteinExistence type="predicted"/>
<name>A0A816F7V2_9BILA</name>
<evidence type="ECO:0000313" key="3">
    <source>
        <dbReference type="EMBL" id="CAF4619824.1"/>
    </source>
</evidence>
<feature type="non-terminal residue" evidence="2">
    <location>
        <position position="1"/>
    </location>
</feature>
<organism evidence="2 4">
    <name type="scientific">Rotaria magnacalcarata</name>
    <dbReference type="NCBI Taxonomy" id="392030"/>
    <lineage>
        <taxon>Eukaryota</taxon>
        <taxon>Metazoa</taxon>
        <taxon>Spiralia</taxon>
        <taxon>Gnathifera</taxon>
        <taxon>Rotifera</taxon>
        <taxon>Eurotatoria</taxon>
        <taxon>Bdelloidea</taxon>
        <taxon>Philodinida</taxon>
        <taxon>Philodinidae</taxon>
        <taxon>Rotaria</taxon>
    </lineage>
</organism>
<comment type="caution">
    <text evidence="2">The sequence shown here is derived from an EMBL/GenBank/DDBJ whole genome shotgun (WGS) entry which is preliminary data.</text>
</comment>
<dbReference type="EMBL" id="CAJOBJ010108450">
    <property type="protein sequence ID" value="CAF4619824.1"/>
    <property type="molecule type" value="Genomic_DNA"/>
</dbReference>
<evidence type="ECO:0000313" key="2">
    <source>
        <dbReference type="EMBL" id="CAF1656102.1"/>
    </source>
</evidence>
<dbReference type="OrthoDB" id="10065889at2759"/>
<evidence type="ECO:0000313" key="4">
    <source>
        <dbReference type="Proteomes" id="UP000663834"/>
    </source>
</evidence>
<feature type="region of interest" description="Disordered" evidence="1">
    <location>
        <begin position="52"/>
        <end position="83"/>
    </location>
</feature>
<gene>
    <name evidence="3" type="ORF">GIL414_LOCUS39721</name>
    <name evidence="2" type="ORF">KQP761_LOCUS31018</name>
</gene>
<dbReference type="EMBL" id="CAJNOW010017237">
    <property type="protein sequence ID" value="CAF1656102.1"/>
    <property type="molecule type" value="Genomic_DNA"/>
</dbReference>
<protein>
    <submittedName>
        <fullName evidence="2">Uncharacterized protein</fullName>
    </submittedName>
</protein>
<dbReference type="Proteomes" id="UP000663834">
    <property type="component" value="Unassembled WGS sequence"/>
</dbReference>
<reference evidence="2" key="1">
    <citation type="submission" date="2021-02" db="EMBL/GenBank/DDBJ databases">
        <authorList>
            <person name="Nowell W R."/>
        </authorList>
    </citation>
    <scope>NUCLEOTIDE SEQUENCE</scope>
</reference>
<dbReference type="AlphaFoldDB" id="A0A816F7V2"/>